<gene>
    <name evidence="1" type="ORF">G2W53_016922</name>
</gene>
<accession>A0A834TNY1</accession>
<proteinExistence type="predicted"/>
<reference evidence="1" key="1">
    <citation type="submission" date="2020-09" db="EMBL/GenBank/DDBJ databases">
        <title>Genome-Enabled Discovery of Anthraquinone Biosynthesis in Senna tora.</title>
        <authorList>
            <person name="Kang S.-H."/>
            <person name="Pandey R.P."/>
            <person name="Lee C.-M."/>
            <person name="Sim J.-S."/>
            <person name="Jeong J.-T."/>
            <person name="Choi B.-S."/>
            <person name="Jung M."/>
            <person name="Ginzburg D."/>
            <person name="Zhao K."/>
            <person name="Won S.Y."/>
            <person name="Oh T.-J."/>
            <person name="Yu Y."/>
            <person name="Kim N.-H."/>
            <person name="Lee O.R."/>
            <person name="Lee T.-H."/>
            <person name="Bashyal P."/>
            <person name="Kim T.-S."/>
            <person name="Lee W.-H."/>
            <person name="Kawkins C."/>
            <person name="Kim C.-K."/>
            <person name="Kim J.S."/>
            <person name="Ahn B.O."/>
            <person name="Rhee S.Y."/>
            <person name="Sohng J.K."/>
        </authorList>
    </citation>
    <scope>NUCLEOTIDE SEQUENCE</scope>
    <source>
        <tissue evidence="1">Leaf</tissue>
    </source>
</reference>
<evidence type="ECO:0000313" key="1">
    <source>
        <dbReference type="EMBL" id="KAF7825758.1"/>
    </source>
</evidence>
<comment type="caution">
    <text evidence="1">The sequence shown here is derived from an EMBL/GenBank/DDBJ whole genome shotgun (WGS) entry which is preliminary data.</text>
</comment>
<dbReference type="EMBL" id="JAAIUW010000006">
    <property type="protein sequence ID" value="KAF7825758.1"/>
    <property type="molecule type" value="Genomic_DNA"/>
</dbReference>
<protein>
    <submittedName>
        <fullName evidence="1">Uncharacterized protein</fullName>
    </submittedName>
</protein>
<name>A0A834TNY1_9FABA</name>
<dbReference type="AlphaFoldDB" id="A0A834TNY1"/>
<evidence type="ECO:0000313" key="2">
    <source>
        <dbReference type="Proteomes" id="UP000634136"/>
    </source>
</evidence>
<dbReference type="Proteomes" id="UP000634136">
    <property type="component" value="Unassembled WGS sequence"/>
</dbReference>
<sequence>MRASTNDKMAVSSAFHHAVYKSWSFMTLKMVDDEVKRY</sequence>
<keyword evidence="2" id="KW-1185">Reference proteome</keyword>
<organism evidence="1 2">
    <name type="scientific">Senna tora</name>
    <dbReference type="NCBI Taxonomy" id="362788"/>
    <lineage>
        <taxon>Eukaryota</taxon>
        <taxon>Viridiplantae</taxon>
        <taxon>Streptophyta</taxon>
        <taxon>Embryophyta</taxon>
        <taxon>Tracheophyta</taxon>
        <taxon>Spermatophyta</taxon>
        <taxon>Magnoliopsida</taxon>
        <taxon>eudicotyledons</taxon>
        <taxon>Gunneridae</taxon>
        <taxon>Pentapetalae</taxon>
        <taxon>rosids</taxon>
        <taxon>fabids</taxon>
        <taxon>Fabales</taxon>
        <taxon>Fabaceae</taxon>
        <taxon>Caesalpinioideae</taxon>
        <taxon>Cassia clade</taxon>
        <taxon>Senna</taxon>
    </lineage>
</organism>